<keyword evidence="2" id="KW-0804">Transcription</keyword>
<keyword evidence="1" id="KW-0240">DNA-directed RNA polymerase</keyword>
<dbReference type="GO" id="GO:0005665">
    <property type="term" value="C:RNA polymerase II, core complex"/>
    <property type="evidence" value="ECO:0007669"/>
    <property type="project" value="TreeGrafter"/>
</dbReference>
<evidence type="ECO:0000313" key="4">
    <source>
        <dbReference type="EMBL" id="CAF3606842.1"/>
    </source>
</evidence>
<dbReference type="AlphaFoldDB" id="A0A818NP42"/>
<protein>
    <recommendedName>
        <fullName evidence="3">DNA-directed RNA polymerase RpoA/D/Rpb3-type domain-containing protein</fullName>
    </recommendedName>
</protein>
<evidence type="ECO:0000259" key="3">
    <source>
        <dbReference type="SMART" id="SM00662"/>
    </source>
</evidence>
<dbReference type="GO" id="GO:0046983">
    <property type="term" value="F:protein dimerization activity"/>
    <property type="evidence" value="ECO:0007669"/>
    <property type="project" value="InterPro"/>
</dbReference>
<organism evidence="4 5">
    <name type="scientific">Rotaria sordida</name>
    <dbReference type="NCBI Taxonomy" id="392033"/>
    <lineage>
        <taxon>Eukaryota</taxon>
        <taxon>Metazoa</taxon>
        <taxon>Spiralia</taxon>
        <taxon>Gnathifera</taxon>
        <taxon>Rotifera</taxon>
        <taxon>Eurotatoria</taxon>
        <taxon>Bdelloidea</taxon>
        <taxon>Philodinida</taxon>
        <taxon>Philodinidae</taxon>
        <taxon>Rotaria</taxon>
    </lineage>
</organism>
<gene>
    <name evidence="4" type="ORF">JBS370_LOCUS4082</name>
</gene>
<dbReference type="InterPro" id="IPR036603">
    <property type="entry name" value="RBP11-like"/>
</dbReference>
<dbReference type="Gene3D" id="3.30.1360.10">
    <property type="entry name" value="RNA polymerase, RBP11-like subunit"/>
    <property type="match status" value="1"/>
</dbReference>
<feature type="domain" description="DNA-directed RNA polymerase RpoA/D/Rpb3-type" evidence="3">
    <location>
        <begin position="1"/>
        <end position="126"/>
    </location>
</feature>
<name>A0A818NP42_9BILA</name>
<reference evidence="4" key="1">
    <citation type="submission" date="2021-02" db="EMBL/GenBank/DDBJ databases">
        <authorList>
            <person name="Nowell W R."/>
        </authorList>
    </citation>
    <scope>NUCLEOTIDE SEQUENCE</scope>
</reference>
<accession>A0A818NP42</accession>
<evidence type="ECO:0000256" key="2">
    <source>
        <dbReference type="ARBA" id="ARBA00023163"/>
    </source>
</evidence>
<dbReference type="EMBL" id="CAJOBD010000184">
    <property type="protein sequence ID" value="CAF3606842.1"/>
    <property type="molecule type" value="Genomic_DNA"/>
</dbReference>
<evidence type="ECO:0000313" key="5">
    <source>
        <dbReference type="Proteomes" id="UP000663836"/>
    </source>
</evidence>
<dbReference type="SUPFAM" id="SSF56553">
    <property type="entry name" value="Insert subdomain of RNA polymerase alpha subunit"/>
    <property type="match status" value="1"/>
</dbReference>
<dbReference type="InterPro" id="IPR036643">
    <property type="entry name" value="RNApol_insert_sf"/>
</dbReference>
<dbReference type="Proteomes" id="UP000663836">
    <property type="component" value="Unassembled WGS sequence"/>
</dbReference>
<dbReference type="PANTHER" id="PTHR11800">
    <property type="entry name" value="DNA-DIRECTED RNA POLYMERASE"/>
    <property type="match status" value="1"/>
</dbReference>
<sequence length="135" mass="15572">MLGIFYLSDRNILIVKLRQGQELRLKAHARKGFGKEHAKWIPTCGVSFEYDPDNILRHTIYPVPEEWPHSEHTELSEHEHEAPFDANKIPNKFYFNVESTGALKPETIVLSCLNVLKQKLSNLQTLLKHETLEGP</sequence>
<dbReference type="InterPro" id="IPR011263">
    <property type="entry name" value="DNA-dir_RNA_pol_RpoA/D/Rpb3"/>
</dbReference>
<dbReference type="Gene3D" id="2.170.120.12">
    <property type="entry name" value="DNA-directed RNA polymerase, insert domain"/>
    <property type="match status" value="1"/>
</dbReference>
<proteinExistence type="predicted"/>
<dbReference type="PANTHER" id="PTHR11800:SF2">
    <property type="entry name" value="DNA-DIRECTED RNA POLYMERASE II SUBUNIT RPB3"/>
    <property type="match status" value="1"/>
</dbReference>
<dbReference type="SUPFAM" id="SSF55257">
    <property type="entry name" value="RBP11-like subunits of RNA polymerase"/>
    <property type="match status" value="1"/>
</dbReference>
<dbReference type="Pfam" id="PF01193">
    <property type="entry name" value="RNA_pol_L"/>
    <property type="match status" value="1"/>
</dbReference>
<evidence type="ECO:0000256" key="1">
    <source>
        <dbReference type="ARBA" id="ARBA00022478"/>
    </source>
</evidence>
<dbReference type="GO" id="GO:0006366">
    <property type="term" value="P:transcription by RNA polymerase II"/>
    <property type="evidence" value="ECO:0007669"/>
    <property type="project" value="TreeGrafter"/>
</dbReference>
<comment type="caution">
    <text evidence="4">The sequence shown here is derived from an EMBL/GenBank/DDBJ whole genome shotgun (WGS) entry which is preliminary data.</text>
</comment>
<dbReference type="SMART" id="SM00662">
    <property type="entry name" value="RPOLD"/>
    <property type="match status" value="1"/>
</dbReference>
<dbReference type="InterPro" id="IPR050518">
    <property type="entry name" value="Rpo3/RPB3_RNA_Pol_subunit"/>
</dbReference>
<dbReference type="GO" id="GO:0003899">
    <property type="term" value="F:DNA-directed RNA polymerase activity"/>
    <property type="evidence" value="ECO:0007669"/>
    <property type="project" value="InterPro"/>
</dbReference>